<proteinExistence type="predicted"/>
<accession>A0A5N6BE27</accession>
<dbReference type="AlphaFoldDB" id="A0A5N6BE27"/>
<reference evidence="1 2" key="1">
    <citation type="submission" date="2019-10" db="EMBL/GenBank/DDBJ databases">
        <title>Nonomuraea sp. nov., isolated from Phyllanthus amarus.</title>
        <authorList>
            <person name="Klykleung N."/>
            <person name="Tanasupawat S."/>
        </authorList>
    </citation>
    <scope>NUCLEOTIDE SEQUENCE [LARGE SCALE GENOMIC DNA]</scope>
    <source>
        <strain evidence="1 2">CR1-09</strain>
    </source>
</reference>
<dbReference type="Proteomes" id="UP000313066">
    <property type="component" value="Unassembled WGS sequence"/>
</dbReference>
<protein>
    <submittedName>
        <fullName evidence="1">Uncharacterized protein</fullName>
    </submittedName>
</protein>
<dbReference type="EMBL" id="VDMA02000026">
    <property type="protein sequence ID" value="KAB8179337.1"/>
    <property type="molecule type" value="Genomic_DNA"/>
</dbReference>
<evidence type="ECO:0000313" key="1">
    <source>
        <dbReference type="EMBL" id="KAB8179337.1"/>
    </source>
</evidence>
<keyword evidence="2" id="KW-1185">Reference proteome</keyword>
<evidence type="ECO:0000313" key="2">
    <source>
        <dbReference type="Proteomes" id="UP000313066"/>
    </source>
</evidence>
<sequence length="60" mass="6780">MWTNEDHAVAAAHNVDPARWQEAFEGLMGRIAARYARVEPRLRRPTARTGCGSYAHTLSR</sequence>
<gene>
    <name evidence="1" type="ORF">FH610_035265</name>
</gene>
<name>A0A5N6BE27_9ACTN</name>
<comment type="caution">
    <text evidence="1">The sequence shown here is derived from an EMBL/GenBank/DDBJ whole genome shotgun (WGS) entry which is preliminary data.</text>
</comment>
<organism evidence="1 2">
    <name type="scientific">Microbispora catharanthi</name>
    <dbReference type="NCBI Taxonomy" id="1712871"/>
    <lineage>
        <taxon>Bacteria</taxon>
        <taxon>Bacillati</taxon>
        <taxon>Actinomycetota</taxon>
        <taxon>Actinomycetes</taxon>
        <taxon>Streptosporangiales</taxon>
        <taxon>Streptosporangiaceae</taxon>
        <taxon>Microbispora</taxon>
    </lineage>
</organism>